<dbReference type="InterPro" id="IPR036900">
    <property type="entry name" value="A-D-PHexomutase_C_sf"/>
</dbReference>
<dbReference type="Proteomes" id="UP000219452">
    <property type="component" value="Unassembled WGS sequence"/>
</dbReference>
<proteinExistence type="inferred from homology"/>
<dbReference type="Gene3D" id="3.30.310.50">
    <property type="entry name" value="Alpha-D-phosphohexomutase, C-terminal domain"/>
    <property type="match status" value="1"/>
</dbReference>
<dbReference type="InterPro" id="IPR005846">
    <property type="entry name" value="A-D-PHexomutase_a/b/a-III"/>
</dbReference>
<dbReference type="GO" id="GO:0005975">
    <property type="term" value="P:carbohydrate metabolic process"/>
    <property type="evidence" value="ECO:0007669"/>
    <property type="project" value="InterPro"/>
</dbReference>
<evidence type="ECO:0000259" key="9">
    <source>
        <dbReference type="Pfam" id="PF02879"/>
    </source>
</evidence>
<gene>
    <name evidence="11" type="ORF">SAMN06269250_5797</name>
</gene>
<accession>A0A286GQL2</accession>
<feature type="domain" description="Alpha-D-phosphohexomutase alpha/beta/alpha" evidence="9">
    <location>
        <begin position="211"/>
        <end position="313"/>
    </location>
</feature>
<feature type="domain" description="Alpha-D-phosphohexomutase alpha/beta/alpha" evidence="8">
    <location>
        <begin position="50"/>
        <end position="188"/>
    </location>
</feature>
<sequence>MTTSLDSSTQQRVDQWLGGNYDAASKESIQHLIDSGNITELTDSFYRDLEFGTGGLRGVLGVGSNRMNRYTVGAATQGLSNYINAAFPGQDISVAIAHDSRRMSPEFARLVADIFSANGIKVYLFSSLRPTPELSFAIRQLGCQSGIVVTASHNPPEYNGYKVYWNDGGQVVSPHDKAIIAEVSKITSVDDIKFDGIPERIQLIDEEIDAPYVERVKSNAVNPDVIKRQANLNIVYTPIHGTGITLVPRVLDALGFTNVHIVEEQATPDGNFPTVKSPNPEERAAMQLALDLANKLNADLVMATDPDADRVGAGARNHHGEFELLNGNQMASLIIYYLLNAWKDAGKLTGKEFVAKTIVTTDLIDKMCERYGVNCYNTLTGFKYIAEVIRELEGKEQFIGGGEESYGYLIGDFVRDKDAIASCAIIAELTAYAKDQGKSLFDMLMAMYQENGFYYEALVSLTKKGKSGAEEIQQMMADFRANPPKSIAGSAVVRVDDYKALTRLDPSTGQTSVIESGKMGIEPSNVLQFFTEDGTKISARPSGTEPKIKFYVSVVEPLESKEAFDDTYAQLKAKVQRVIDDLNLN</sequence>
<keyword evidence="6" id="KW-0413">Isomerase</keyword>
<evidence type="ECO:0000256" key="7">
    <source>
        <dbReference type="RuleBase" id="RU004326"/>
    </source>
</evidence>
<evidence type="ECO:0000256" key="1">
    <source>
        <dbReference type="ARBA" id="ARBA00001946"/>
    </source>
</evidence>
<dbReference type="PANTHER" id="PTHR45745:SF1">
    <property type="entry name" value="PHOSPHOGLUCOMUTASE 2B-RELATED"/>
    <property type="match status" value="1"/>
</dbReference>
<organism evidence="11 12">
    <name type="scientific">Spirosoma fluviale</name>
    <dbReference type="NCBI Taxonomy" id="1597977"/>
    <lineage>
        <taxon>Bacteria</taxon>
        <taxon>Pseudomonadati</taxon>
        <taxon>Bacteroidota</taxon>
        <taxon>Cytophagia</taxon>
        <taxon>Cytophagales</taxon>
        <taxon>Cytophagaceae</taxon>
        <taxon>Spirosoma</taxon>
    </lineage>
</organism>
<reference evidence="12" key="1">
    <citation type="submission" date="2017-09" db="EMBL/GenBank/DDBJ databases">
        <authorList>
            <person name="Varghese N."/>
            <person name="Submissions S."/>
        </authorList>
    </citation>
    <scope>NUCLEOTIDE SEQUENCE [LARGE SCALE GENOMIC DNA]</scope>
    <source>
        <strain evidence="12">DSM 29961</strain>
    </source>
</reference>
<dbReference type="SUPFAM" id="SSF53738">
    <property type="entry name" value="Phosphoglucomutase, first 3 domains"/>
    <property type="match status" value="3"/>
</dbReference>
<dbReference type="PROSITE" id="PS00710">
    <property type="entry name" value="PGM_PMM"/>
    <property type="match status" value="1"/>
</dbReference>
<dbReference type="SUPFAM" id="SSF55957">
    <property type="entry name" value="Phosphoglucomutase, C-terminal domain"/>
    <property type="match status" value="1"/>
</dbReference>
<dbReference type="OrthoDB" id="9806956at2"/>
<keyword evidence="3" id="KW-0597">Phosphoprotein</keyword>
<dbReference type="RefSeq" id="WP_097130761.1">
    <property type="nucleotide sequence ID" value="NZ_OCNH01000007.1"/>
</dbReference>
<protein>
    <submittedName>
        <fullName evidence="11">Phosphoglucomutase</fullName>
    </submittedName>
</protein>
<evidence type="ECO:0000259" key="10">
    <source>
        <dbReference type="Pfam" id="PF02880"/>
    </source>
</evidence>
<evidence type="ECO:0000256" key="2">
    <source>
        <dbReference type="ARBA" id="ARBA00010231"/>
    </source>
</evidence>
<dbReference type="InterPro" id="IPR005841">
    <property type="entry name" value="Alpha-D-phosphohexomutase_SF"/>
</dbReference>
<comment type="cofactor">
    <cofactor evidence="1">
        <name>Mg(2+)</name>
        <dbReference type="ChEBI" id="CHEBI:18420"/>
    </cofactor>
</comment>
<keyword evidence="4 7" id="KW-0479">Metal-binding</keyword>
<dbReference type="InterPro" id="IPR016055">
    <property type="entry name" value="A-D-PHexomutase_a/b/a-I/II/III"/>
</dbReference>
<evidence type="ECO:0000256" key="3">
    <source>
        <dbReference type="ARBA" id="ARBA00022553"/>
    </source>
</evidence>
<keyword evidence="12" id="KW-1185">Reference proteome</keyword>
<evidence type="ECO:0000313" key="11">
    <source>
        <dbReference type="EMBL" id="SOD97476.1"/>
    </source>
</evidence>
<dbReference type="InterPro" id="IPR005844">
    <property type="entry name" value="A-D-PHexomutase_a/b/a-I"/>
</dbReference>
<dbReference type="EMBL" id="OCNH01000007">
    <property type="protein sequence ID" value="SOD97476.1"/>
    <property type="molecule type" value="Genomic_DNA"/>
</dbReference>
<dbReference type="GO" id="GO:0006166">
    <property type="term" value="P:purine ribonucleoside salvage"/>
    <property type="evidence" value="ECO:0007669"/>
    <property type="project" value="TreeGrafter"/>
</dbReference>
<dbReference type="InterPro" id="IPR016066">
    <property type="entry name" value="A-D-PHexomutase_CS"/>
</dbReference>
<evidence type="ECO:0000313" key="12">
    <source>
        <dbReference type="Proteomes" id="UP000219452"/>
    </source>
</evidence>
<dbReference type="Pfam" id="PF02878">
    <property type="entry name" value="PGM_PMM_I"/>
    <property type="match status" value="1"/>
</dbReference>
<evidence type="ECO:0000259" key="8">
    <source>
        <dbReference type="Pfam" id="PF02878"/>
    </source>
</evidence>
<name>A0A286GQL2_9BACT</name>
<dbReference type="Gene3D" id="3.40.120.10">
    <property type="entry name" value="Alpha-D-Glucose-1,6-Bisphosphate, subunit A, domain 3"/>
    <property type="match status" value="3"/>
</dbReference>
<comment type="similarity">
    <text evidence="2 7">Belongs to the phosphohexose mutase family.</text>
</comment>
<keyword evidence="5 7" id="KW-0460">Magnesium</keyword>
<evidence type="ECO:0000256" key="5">
    <source>
        <dbReference type="ARBA" id="ARBA00022842"/>
    </source>
</evidence>
<dbReference type="PANTHER" id="PTHR45745">
    <property type="entry name" value="PHOSPHOMANNOMUTASE 45A"/>
    <property type="match status" value="1"/>
</dbReference>
<dbReference type="PRINTS" id="PR00509">
    <property type="entry name" value="PGMPMM"/>
</dbReference>
<dbReference type="CDD" id="cd05799">
    <property type="entry name" value="PGM2"/>
    <property type="match status" value="1"/>
</dbReference>
<dbReference type="GO" id="GO:0008973">
    <property type="term" value="F:phosphopentomutase activity"/>
    <property type="evidence" value="ECO:0007669"/>
    <property type="project" value="TreeGrafter"/>
</dbReference>
<dbReference type="AlphaFoldDB" id="A0A286GQL2"/>
<dbReference type="GO" id="GO:0000287">
    <property type="term" value="F:magnesium ion binding"/>
    <property type="evidence" value="ECO:0007669"/>
    <property type="project" value="InterPro"/>
</dbReference>
<dbReference type="Pfam" id="PF02880">
    <property type="entry name" value="PGM_PMM_III"/>
    <property type="match status" value="1"/>
</dbReference>
<dbReference type="InterPro" id="IPR005845">
    <property type="entry name" value="A-D-PHexomutase_a/b/a-II"/>
</dbReference>
<evidence type="ECO:0000256" key="4">
    <source>
        <dbReference type="ARBA" id="ARBA00022723"/>
    </source>
</evidence>
<evidence type="ECO:0000256" key="6">
    <source>
        <dbReference type="ARBA" id="ARBA00023235"/>
    </source>
</evidence>
<feature type="domain" description="Alpha-D-phosphohexomutase alpha/beta/alpha" evidence="10">
    <location>
        <begin position="326"/>
        <end position="449"/>
    </location>
</feature>
<dbReference type="Pfam" id="PF02879">
    <property type="entry name" value="PGM_PMM_II"/>
    <property type="match status" value="1"/>
</dbReference>